<accession>A0ACC1BB20</accession>
<dbReference type="EMBL" id="CM047902">
    <property type="protein sequence ID" value="KAJ0096047.1"/>
    <property type="molecule type" value="Genomic_DNA"/>
</dbReference>
<sequence length="69" mass="7476">MGTITAIIGFIAVVLGKPYYRLQPLGNSPLVKIAQVIVVAIRNGSLTVPENPDELFEISDKDRDPGKIL</sequence>
<reference evidence="2" key="1">
    <citation type="journal article" date="2023" name="G3 (Bethesda)">
        <title>Genome assembly and association tests identify interacting loci associated with vigor, precocity, and sex in interspecific pistachio rootstocks.</title>
        <authorList>
            <person name="Palmer W."/>
            <person name="Jacygrad E."/>
            <person name="Sagayaradj S."/>
            <person name="Cavanaugh K."/>
            <person name="Han R."/>
            <person name="Bertier L."/>
            <person name="Beede B."/>
            <person name="Kafkas S."/>
            <person name="Golino D."/>
            <person name="Preece J."/>
            <person name="Michelmore R."/>
        </authorList>
    </citation>
    <scope>NUCLEOTIDE SEQUENCE [LARGE SCALE GENOMIC DNA]</scope>
</reference>
<keyword evidence="2" id="KW-1185">Reference proteome</keyword>
<proteinExistence type="predicted"/>
<dbReference type="Proteomes" id="UP001164250">
    <property type="component" value="Chromosome 6"/>
</dbReference>
<evidence type="ECO:0000313" key="1">
    <source>
        <dbReference type="EMBL" id="KAJ0096047.1"/>
    </source>
</evidence>
<protein>
    <submittedName>
        <fullName evidence="1">Uncharacterized protein</fullName>
    </submittedName>
</protein>
<evidence type="ECO:0000313" key="2">
    <source>
        <dbReference type="Proteomes" id="UP001164250"/>
    </source>
</evidence>
<gene>
    <name evidence="1" type="ORF">Patl1_16601</name>
</gene>
<organism evidence="1 2">
    <name type="scientific">Pistacia atlantica</name>
    <dbReference type="NCBI Taxonomy" id="434234"/>
    <lineage>
        <taxon>Eukaryota</taxon>
        <taxon>Viridiplantae</taxon>
        <taxon>Streptophyta</taxon>
        <taxon>Embryophyta</taxon>
        <taxon>Tracheophyta</taxon>
        <taxon>Spermatophyta</taxon>
        <taxon>Magnoliopsida</taxon>
        <taxon>eudicotyledons</taxon>
        <taxon>Gunneridae</taxon>
        <taxon>Pentapetalae</taxon>
        <taxon>rosids</taxon>
        <taxon>malvids</taxon>
        <taxon>Sapindales</taxon>
        <taxon>Anacardiaceae</taxon>
        <taxon>Pistacia</taxon>
    </lineage>
</organism>
<name>A0ACC1BB20_9ROSI</name>
<comment type="caution">
    <text evidence="1">The sequence shown here is derived from an EMBL/GenBank/DDBJ whole genome shotgun (WGS) entry which is preliminary data.</text>
</comment>